<feature type="domain" description="DUF4395" evidence="2">
    <location>
        <begin position="25"/>
        <end position="158"/>
    </location>
</feature>
<feature type="transmembrane region" description="Helical" evidence="1">
    <location>
        <begin position="103"/>
        <end position="123"/>
    </location>
</feature>
<feature type="transmembrane region" description="Helical" evidence="1">
    <location>
        <begin position="129"/>
        <end position="155"/>
    </location>
</feature>
<proteinExistence type="predicted"/>
<dbReference type="AlphaFoldDB" id="A0A6J7A8C9"/>
<keyword evidence="1" id="KW-0812">Transmembrane</keyword>
<sequence>MTISTGANAGLTSATETGPCTRVSIDPRGPRFGGAITTVVLAIALITMGTAFGIAVIAWQTIVFALGAFIGLRAQPYGWLFRTFIQPRLPAPAELEDSAPPRFAQLVGFGFLVVALVAALLGGTLVSTIAVAFALVAAFLNAAFNFCLGCEVFILGKRLTRSN</sequence>
<dbReference type="EMBL" id="CAFABK010000025">
    <property type="protein sequence ID" value="CAB4829054.1"/>
    <property type="molecule type" value="Genomic_DNA"/>
</dbReference>
<evidence type="ECO:0000313" key="3">
    <source>
        <dbReference type="EMBL" id="CAB4829054.1"/>
    </source>
</evidence>
<reference evidence="3" key="1">
    <citation type="submission" date="2020-05" db="EMBL/GenBank/DDBJ databases">
        <authorList>
            <person name="Chiriac C."/>
            <person name="Salcher M."/>
            <person name="Ghai R."/>
            <person name="Kavagutti S V."/>
        </authorList>
    </citation>
    <scope>NUCLEOTIDE SEQUENCE</scope>
</reference>
<keyword evidence="1" id="KW-0472">Membrane</keyword>
<feature type="transmembrane region" description="Helical" evidence="1">
    <location>
        <begin position="32"/>
        <end position="56"/>
    </location>
</feature>
<gene>
    <name evidence="3" type="ORF">UFOPK3204_00734</name>
</gene>
<dbReference type="InterPro" id="IPR025508">
    <property type="entry name" value="DUF4395"/>
</dbReference>
<protein>
    <submittedName>
        <fullName evidence="3">Unannotated protein</fullName>
    </submittedName>
</protein>
<accession>A0A6J7A8C9</accession>
<evidence type="ECO:0000259" key="2">
    <source>
        <dbReference type="Pfam" id="PF14340"/>
    </source>
</evidence>
<organism evidence="3">
    <name type="scientific">freshwater metagenome</name>
    <dbReference type="NCBI Taxonomy" id="449393"/>
    <lineage>
        <taxon>unclassified sequences</taxon>
        <taxon>metagenomes</taxon>
        <taxon>ecological metagenomes</taxon>
    </lineage>
</organism>
<evidence type="ECO:0000256" key="1">
    <source>
        <dbReference type="SAM" id="Phobius"/>
    </source>
</evidence>
<feature type="transmembrane region" description="Helical" evidence="1">
    <location>
        <begin position="62"/>
        <end position="82"/>
    </location>
</feature>
<name>A0A6J7A8C9_9ZZZZ</name>
<dbReference type="Pfam" id="PF14340">
    <property type="entry name" value="DUF4395"/>
    <property type="match status" value="1"/>
</dbReference>
<keyword evidence="1" id="KW-1133">Transmembrane helix</keyword>